<keyword evidence="2" id="KW-1185">Reference proteome</keyword>
<dbReference type="OrthoDB" id="8775810at2759"/>
<proteinExistence type="predicted"/>
<dbReference type="EMBL" id="UYRV01009238">
    <property type="protein sequence ID" value="VDK56354.1"/>
    <property type="molecule type" value="Genomic_DNA"/>
</dbReference>
<sequence>MNLSFYRRPFHHPTNVKWTEFFVEKKHVRPPRPDLRLVQVSSNVWCTRFSITSMSPKHLPEFLGQVVYKTSVLHLQPRQMTIDMAVLGGTHDRTRHNFLMTTVFTASLLLSSRTTSSCTSPATSEGDIDDLAALVSQQRLRDNDGLTREERAFFDRVRISIFANFFC</sequence>
<name>A0A3P6SMR0_CYLGO</name>
<accession>A0A3P6SMR0</accession>
<dbReference type="InterPro" id="IPR025659">
    <property type="entry name" value="Tubby-like_C"/>
</dbReference>
<dbReference type="AlphaFoldDB" id="A0A3P6SMR0"/>
<dbReference type="Proteomes" id="UP000271889">
    <property type="component" value="Unassembled WGS sequence"/>
</dbReference>
<organism evidence="1 2">
    <name type="scientific">Cylicostephanus goldi</name>
    <name type="common">Nematode worm</name>
    <dbReference type="NCBI Taxonomy" id="71465"/>
    <lineage>
        <taxon>Eukaryota</taxon>
        <taxon>Metazoa</taxon>
        <taxon>Ecdysozoa</taxon>
        <taxon>Nematoda</taxon>
        <taxon>Chromadorea</taxon>
        <taxon>Rhabditida</taxon>
        <taxon>Rhabditina</taxon>
        <taxon>Rhabditomorpha</taxon>
        <taxon>Strongyloidea</taxon>
        <taxon>Strongylidae</taxon>
        <taxon>Cylicostephanus</taxon>
    </lineage>
</organism>
<evidence type="ECO:0000313" key="2">
    <source>
        <dbReference type="Proteomes" id="UP000271889"/>
    </source>
</evidence>
<dbReference type="SUPFAM" id="SSF54518">
    <property type="entry name" value="Tubby C-terminal domain-like"/>
    <property type="match status" value="1"/>
</dbReference>
<gene>
    <name evidence="1" type="ORF">CGOC_LOCUS3619</name>
</gene>
<reference evidence="1 2" key="1">
    <citation type="submission" date="2018-11" db="EMBL/GenBank/DDBJ databases">
        <authorList>
            <consortium name="Pathogen Informatics"/>
        </authorList>
    </citation>
    <scope>NUCLEOTIDE SEQUENCE [LARGE SCALE GENOMIC DNA]</scope>
</reference>
<protein>
    <submittedName>
        <fullName evidence="1">Uncharacterized protein</fullName>
    </submittedName>
</protein>
<evidence type="ECO:0000313" key="1">
    <source>
        <dbReference type="EMBL" id="VDK56354.1"/>
    </source>
</evidence>